<name>A0A6V7QV20_ANACO</name>
<evidence type="ECO:0000256" key="1">
    <source>
        <dbReference type="SAM" id="MobiDB-lite"/>
    </source>
</evidence>
<feature type="region of interest" description="Disordered" evidence="1">
    <location>
        <begin position="132"/>
        <end position="158"/>
    </location>
</feature>
<reference evidence="2" key="1">
    <citation type="submission" date="2020-07" db="EMBL/GenBank/DDBJ databases">
        <authorList>
            <person name="Lin J."/>
        </authorList>
    </citation>
    <scope>NUCLEOTIDE SEQUENCE</scope>
</reference>
<dbReference type="AlphaFoldDB" id="A0A6V7QV20"/>
<accession>A0A6V7QV20</accession>
<feature type="compositionally biased region" description="Basic residues" evidence="1">
    <location>
        <begin position="142"/>
        <end position="158"/>
    </location>
</feature>
<protein>
    <recommendedName>
        <fullName evidence="3">Protein FAR1-RELATED SEQUENCE</fullName>
    </recommendedName>
</protein>
<dbReference type="EMBL" id="CAJEUB010000034">
    <property type="protein sequence ID" value="CAD1847080.1"/>
    <property type="molecule type" value="Genomic_DNA"/>
</dbReference>
<evidence type="ECO:0000313" key="2">
    <source>
        <dbReference type="EMBL" id="CAD1847080.1"/>
    </source>
</evidence>
<sequence length="192" mass="22023">MDGSTSTFEVKDSDFTEGGSNMGRKSYKVVYDVIESEKNCKLLHASNHPLKDVVTNNQMERYDHLSMRCLRLVEISTTSDQKYQLVMKLVSEVRKSLLDDKTCRELLQRLSPIARSAENGEDHFTSKMVVFDGKNNSNSLPAKRRGRPPRGGKRQTPRRCLAKAALGTHQWYHLIEVRMAPSFFFDCFTSWL</sequence>
<organism evidence="2">
    <name type="scientific">Ananas comosus var. bracteatus</name>
    <name type="common">red pineapple</name>
    <dbReference type="NCBI Taxonomy" id="296719"/>
    <lineage>
        <taxon>Eukaryota</taxon>
        <taxon>Viridiplantae</taxon>
        <taxon>Streptophyta</taxon>
        <taxon>Embryophyta</taxon>
        <taxon>Tracheophyta</taxon>
        <taxon>Spermatophyta</taxon>
        <taxon>Magnoliopsida</taxon>
        <taxon>Liliopsida</taxon>
        <taxon>Poales</taxon>
        <taxon>Bromeliaceae</taxon>
        <taxon>Bromelioideae</taxon>
        <taxon>Ananas</taxon>
    </lineage>
</organism>
<gene>
    <name evidence="2" type="ORF">CB5_LOCUS30291</name>
</gene>
<evidence type="ECO:0008006" key="3">
    <source>
        <dbReference type="Google" id="ProtNLM"/>
    </source>
</evidence>
<proteinExistence type="predicted"/>